<protein>
    <submittedName>
        <fullName evidence="2">Uncharacterized protein</fullName>
    </submittedName>
</protein>
<keyword evidence="3" id="KW-1185">Reference proteome</keyword>
<evidence type="ECO:0000256" key="1">
    <source>
        <dbReference type="SAM" id="MobiDB-lite"/>
    </source>
</evidence>
<gene>
    <name evidence="2" type="ORF">SLEP1_g37174</name>
</gene>
<evidence type="ECO:0000313" key="3">
    <source>
        <dbReference type="Proteomes" id="UP001054252"/>
    </source>
</evidence>
<comment type="caution">
    <text evidence="2">The sequence shown here is derived from an EMBL/GenBank/DDBJ whole genome shotgun (WGS) entry which is preliminary data.</text>
</comment>
<name>A0AAV5KU66_9ROSI</name>
<dbReference type="AlphaFoldDB" id="A0AAV5KU66"/>
<reference evidence="2 3" key="1">
    <citation type="journal article" date="2021" name="Commun. Biol.">
        <title>The genome of Shorea leprosula (Dipterocarpaceae) highlights the ecological relevance of drought in aseasonal tropical rainforests.</title>
        <authorList>
            <person name="Ng K.K.S."/>
            <person name="Kobayashi M.J."/>
            <person name="Fawcett J.A."/>
            <person name="Hatakeyama M."/>
            <person name="Paape T."/>
            <person name="Ng C.H."/>
            <person name="Ang C.C."/>
            <person name="Tnah L.H."/>
            <person name="Lee C.T."/>
            <person name="Nishiyama T."/>
            <person name="Sese J."/>
            <person name="O'Brien M.J."/>
            <person name="Copetti D."/>
            <person name="Mohd Noor M.I."/>
            <person name="Ong R.C."/>
            <person name="Putra M."/>
            <person name="Sireger I.Z."/>
            <person name="Indrioko S."/>
            <person name="Kosugi Y."/>
            <person name="Izuno A."/>
            <person name="Isagi Y."/>
            <person name="Lee S.L."/>
            <person name="Shimizu K.K."/>
        </authorList>
    </citation>
    <scope>NUCLEOTIDE SEQUENCE [LARGE SCALE GENOMIC DNA]</scope>
    <source>
        <strain evidence="2">214</strain>
    </source>
</reference>
<evidence type="ECO:0000313" key="2">
    <source>
        <dbReference type="EMBL" id="GKV28079.1"/>
    </source>
</evidence>
<accession>A0AAV5KU66</accession>
<proteinExistence type="predicted"/>
<dbReference type="Proteomes" id="UP001054252">
    <property type="component" value="Unassembled WGS sequence"/>
</dbReference>
<sequence length="340" mass="39037">MTPQQIQMKCSNCLVSWFEKSVLCDQFEGIDEHLIGLARGPSWIVQCYKGPRVLLLLPPPTLCTRRAPVTAPPFFGRKSGKAWVFSPFSLVLEPRNPPPLCWKSRFCSVSPSCPSAAMWVCRRPPPQIRQLRPCLLNSGFDHSVTVALGLAFCSVRVRKRNRGRGKLRGVTRVTSPLKRPVRKNQSQGIGSSSTIVWETQWETQGETCYHGSGTDSSAPLPPQPKKGRGWGSISREHKEVYWQAFQNMYEWNPTEREKKPYMSDKIWEKFKYIWTEDPKFNTRREQAKLNRAKGPRVTHTGESMDYNDYVQKLKEKDPEHRDPSFVDVISAKKMHPKGKY</sequence>
<feature type="region of interest" description="Disordered" evidence="1">
    <location>
        <begin position="208"/>
        <end position="231"/>
    </location>
</feature>
<dbReference type="EMBL" id="BPVZ01000078">
    <property type="protein sequence ID" value="GKV28079.1"/>
    <property type="molecule type" value="Genomic_DNA"/>
</dbReference>
<organism evidence="2 3">
    <name type="scientific">Rubroshorea leprosula</name>
    <dbReference type="NCBI Taxonomy" id="152421"/>
    <lineage>
        <taxon>Eukaryota</taxon>
        <taxon>Viridiplantae</taxon>
        <taxon>Streptophyta</taxon>
        <taxon>Embryophyta</taxon>
        <taxon>Tracheophyta</taxon>
        <taxon>Spermatophyta</taxon>
        <taxon>Magnoliopsida</taxon>
        <taxon>eudicotyledons</taxon>
        <taxon>Gunneridae</taxon>
        <taxon>Pentapetalae</taxon>
        <taxon>rosids</taxon>
        <taxon>malvids</taxon>
        <taxon>Malvales</taxon>
        <taxon>Dipterocarpaceae</taxon>
        <taxon>Rubroshorea</taxon>
    </lineage>
</organism>